<keyword evidence="6 10" id="KW-0576">Peroxisome</keyword>
<dbReference type="Gene3D" id="1.10.10.10">
    <property type="entry name" value="Winged helix-like DNA-binding domain superfamily/Winged helix DNA-binding domain"/>
    <property type="match status" value="1"/>
</dbReference>
<dbReference type="EMBL" id="JAEUBD010001266">
    <property type="protein sequence ID" value="KAH3663033.1"/>
    <property type="molecule type" value="Genomic_DNA"/>
</dbReference>
<evidence type="ECO:0000259" key="13">
    <source>
        <dbReference type="Pfam" id="PF04695"/>
    </source>
</evidence>
<feature type="coiled-coil region" evidence="11">
    <location>
        <begin position="207"/>
        <end position="234"/>
    </location>
</feature>
<feature type="compositionally biased region" description="Polar residues" evidence="12">
    <location>
        <begin position="245"/>
        <end position="258"/>
    </location>
</feature>
<reference evidence="14" key="1">
    <citation type="journal article" date="2021" name="Open Biol.">
        <title>Shared evolutionary footprints suggest mitochondrial oxidative damage underlies multiple complex I losses in fungi.</title>
        <authorList>
            <person name="Schikora-Tamarit M.A."/>
            <person name="Marcet-Houben M."/>
            <person name="Nosek J."/>
            <person name="Gabaldon T."/>
        </authorList>
    </citation>
    <scope>NUCLEOTIDE SEQUENCE</scope>
    <source>
        <strain evidence="14">NCAIM Y.01608</strain>
    </source>
</reference>
<accession>A0A9P8T1P6</accession>
<evidence type="ECO:0000256" key="11">
    <source>
        <dbReference type="SAM" id="Coils"/>
    </source>
</evidence>
<dbReference type="GO" id="GO:0016560">
    <property type="term" value="P:protein import into peroxisome matrix, docking"/>
    <property type="evidence" value="ECO:0007669"/>
    <property type="project" value="UniProtKB-UniRule"/>
</dbReference>
<keyword evidence="15" id="KW-1185">Reference proteome</keyword>
<comment type="similarity">
    <text evidence="1 10">Belongs to the peroxin-14 family.</text>
</comment>
<evidence type="ECO:0000313" key="15">
    <source>
        <dbReference type="Proteomes" id="UP000788993"/>
    </source>
</evidence>
<comment type="function">
    <text evidence="10">Component of the PEX13-PEX14 docking complex, a translocon channel that specifically mediates the import of peroxisomal cargo proteins bound to PEX5 receptor. The PEX13-PEX14 docking complex forms a large import pore which can be opened to a diameter of about 9 nm. Mechanistically, PEX5 receptor along with cargo proteins associates with the PEX14 subunit of the PEX13-PEX14 docking complex in the cytosol, leading to the insertion of the receptor into the organelle membrane with the concomitant translocation of the cargo into the peroxisome matrix.</text>
</comment>
<evidence type="ECO:0000256" key="3">
    <source>
        <dbReference type="ARBA" id="ARBA00022927"/>
    </source>
</evidence>
<reference evidence="14" key="2">
    <citation type="submission" date="2021-01" db="EMBL/GenBank/DDBJ databases">
        <authorList>
            <person name="Schikora-Tamarit M.A."/>
        </authorList>
    </citation>
    <scope>NUCLEOTIDE SEQUENCE</scope>
    <source>
        <strain evidence="14">NCAIM Y.01608</strain>
    </source>
</reference>
<comment type="caution">
    <text evidence="14">The sequence shown here is derived from an EMBL/GenBank/DDBJ whole genome shotgun (WGS) entry which is preliminary data.</text>
</comment>
<keyword evidence="4" id="KW-0811">Translocation</keyword>
<feature type="compositionally biased region" description="Polar residues" evidence="12">
    <location>
        <begin position="294"/>
        <end position="303"/>
    </location>
</feature>
<evidence type="ECO:0000256" key="12">
    <source>
        <dbReference type="SAM" id="MobiDB-lite"/>
    </source>
</evidence>
<dbReference type="GO" id="GO:0005102">
    <property type="term" value="F:signaling receptor binding"/>
    <property type="evidence" value="ECO:0007669"/>
    <property type="project" value="TreeGrafter"/>
</dbReference>
<feature type="compositionally biased region" description="Basic and acidic residues" evidence="12">
    <location>
        <begin position="283"/>
        <end position="293"/>
    </location>
</feature>
<dbReference type="InterPro" id="IPR025655">
    <property type="entry name" value="PEX14"/>
</dbReference>
<dbReference type="Pfam" id="PF04695">
    <property type="entry name" value="Pex14_N"/>
    <property type="match status" value="1"/>
</dbReference>
<dbReference type="GO" id="GO:0005778">
    <property type="term" value="C:peroxisomal membrane"/>
    <property type="evidence" value="ECO:0007669"/>
    <property type="project" value="UniProtKB-SubCell"/>
</dbReference>
<feature type="region of interest" description="Disordered" evidence="12">
    <location>
        <begin position="243"/>
        <end position="351"/>
    </location>
</feature>
<evidence type="ECO:0000256" key="7">
    <source>
        <dbReference type="ARBA" id="ARBA00029502"/>
    </source>
</evidence>
<evidence type="ECO:0000256" key="1">
    <source>
        <dbReference type="ARBA" id="ARBA00005443"/>
    </source>
</evidence>
<evidence type="ECO:0000256" key="10">
    <source>
        <dbReference type="RuleBase" id="RU367032"/>
    </source>
</evidence>
<dbReference type="InterPro" id="IPR036388">
    <property type="entry name" value="WH-like_DNA-bd_sf"/>
</dbReference>
<dbReference type="GO" id="GO:1990429">
    <property type="term" value="C:peroxisomal importomer complex"/>
    <property type="evidence" value="ECO:0007669"/>
    <property type="project" value="TreeGrafter"/>
</dbReference>
<name>A0A9P8T1P6_9ASCO</name>
<keyword evidence="11" id="KW-0175">Coiled coil</keyword>
<keyword evidence="5 10" id="KW-0472">Membrane</keyword>
<dbReference type="Proteomes" id="UP000788993">
    <property type="component" value="Unassembled WGS sequence"/>
</dbReference>
<feature type="region of interest" description="Disordered" evidence="12">
    <location>
        <begin position="54"/>
        <end position="76"/>
    </location>
</feature>
<evidence type="ECO:0000256" key="5">
    <source>
        <dbReference type="ARBA" id="ARBA00023136"/>
    </source>
</evidence>
<keyword evidence="3 10" id="KW-0653">Protein transport</keyword>
<evidence type="ECO:0000256" key="6">
    <source>
        <dbReference type="ARBA" id="ARBA00023140"/>
    </source>
</evidence>
<feature type="compositionally biased region" description="Low complexity" evidence="12">
    <location>
        <begin position="60"/>
        <end position="71"/>
    </location>
</feature>
<gene>
    <name evidence="14" type="ORF">OGATHE_004609</name>
</gene>
<proteinExistence type="inferred from homology"/>
<comment type="subcellular location">
    <subcellularLocation>
        <location evidence="9 10">Peroxisome membrane</location>
    </subcellularLocation>
</comment>
<evidence type="ECO:0000256" key="9">
    <source>
        <dbReference type="ARBA" id="ARBA00046271"/>
    </source>
</evidence>
<dbReference type="InterPro" id="IPR006785">
    <property type="entry name" value="Pex14_N"/>
</dbReference>
<dbReference type="PANTHER" id="PTHR23058:SF0">
    <property type="entry name" value="PEROXISOMAL MEMBRANE PROTEIN PEX14"/>
    <property type="match status" value="1"/>
</dbReference>
<dbReference type="AlphaFoldDB" id="A0A9P8T1P6"/>
<sequence length="351" mass="39054">MSQQPATTSRAELVSSAVEFLLDQSIADSPLAKKVEFLESKGLTQQEIEEALQKARTGTVQASPSQQSVVPSRPPVPDYYPSAPPLPERDWKDYFIMATATAGISYGVYQFVKRYVVPKILPPSKTQLEQDKAAIDHEFQRVESLLEKFEADQKEFYQKQEAKSKKIDETLQEVDEIINKTNEKNLNNEETLKYLKLEIENIKTTLLKTLDSQKATLNAELSAMEKQLQDIKFDIKTSGIAVAPQLSTPPSESTSRQSPAAEAKPKINLNIPPTTSIPSLRDVLSREKDKDVNSDSIAQYEQRTANEKDVERSIPAWQLSASNGGSSTTSSVAGDEQKEPKRGIPAWQLNA</sequence>
<evidence type="ECO:0000256" key="4">
    <source>
        <dbReference type="ARBA" id="ARBA00023010"/>
    </source>
</evidence>
<protein>
    <recommendedName>
        <fullName evidence="7 10">Peroxisomal membrane protein PEX14</fullName>
    </recommendedName>
    <alternativeName>
        <fullName evidence="8 10">Peroxin-14</fullName>
    </alternativeName>
</protein>
<dbReference type="PANTHER" id="PTHR23058">
    <property type="entry name" value="PEROXISOMAL MEMBRANE PROTEIN PEX14"/>
    <property type="match status" value="1"/>
</dbReference>
<feature type="compositionally biased region" description="Low complexity" evidence="12">
    <location>
        <begin position="320"/>
        <end position="334"/>
    </location>
</feature>
<evidence type="ECO:0000256" key="2">
    <source>
        <dbReference type="ARBA" id="ARBA00022448"/>
    </source>
</evidence>
<evidence type="ECO:0000313" key="14">
    <source>
        <dbReference type="EMBL" id="KAH3663033.1"/>
    </source>
</evidence>
<keyword evidence="2 10" id="KW-0813">Transport</keyword>
<evidence type="ECO:0000256" key="8">
    <source>
        <dbReference type="ARBA" id="ARBA00029691"/>
    </source>
</evidence>
<feature type="domain" description="Peroxisome membrane anchor protein Pex14p N-terminal" evidence="13">
    <location>
        <begin position="10"/>
        <end position="53"/>
    </location>
</feature>
<organism evidence="14 15">
    <name type="scientific">Ogataea polymorpha</name>
    <dbReference type="NCBI Taxonomy" id="460523"/>
    <lineage>
        <taxon>Eukaryota</taxon>
        <taxon>Fungi</taxon>
        <taxon>Dikarya</taxon>
        <taxon>Ascomycota</taxon>
        <taxon>Saccharomycotina</taxon>
        <taxon>Pichiomycetes</taxon>
        <taxon>Pichiales</taxon>
        <taxon>Pichiaceae</taxon>
        <taxon>Ogataea</taxon>
    </lineage>
</organism>